<proteinExistence type="inferred from homology"/>
<accession>A0ABM1DY36</accession>
<comment type="similarity">
    <text evidence="1">Belongs to the E3 ubiquitin-protein ligase UBR1-like family.</text>
</comment>
<dbReference type="RefSeq" id="XP_014664857.1">
    <property type="nucleotide sequence ID" value="XM_014809371.1"/>
</dbReference>
<organism evidence="5 6">
    <name type="scientific">Priapulus caudatus</name>
    <name type="common">Priapulid worm</name>
    <dbReference type="NCBI Taxonomy" id="37621"/>
    <lineage>
        <taxon>Eukaryota</taxon>
        <taxon>Metazoa</taxon>
        <taxon>Ecdysozoa</taxon>
        <taxon>Scalidophora</taxon>
        <taxon>Priapulida</taxon>
        <taxon>Priapulimorpha</taxon>
        <taxon>Priapulimorphida</taxon>
        <taxon>Priapulidae</taxon>
        <taxon>Priapulus</taxon>
    </lineage>
</organism>
<dbReference type="SUPFAM" id="SSF46785">
    <property type="entry name" value="Winged helix' DNA-binding domain"/>
    <property type="match status" value="1"/>
</dbReference>
<dbReference type="PANTHER" id="PTHR21497:SF24">
    <property type="entry name" value="E3 UBIQUITIN-PROTEIN LIGASE UBR1"/>
    <property type="match status" value="1"/>
</dbReference>
<dbReference type="Pfam" id="PF18995">
    <property type="entry name" value="PRT6_C"/>
    <property type="match status" value="1"/>
</dbReference>
<comment type="pathway">
    <text evidence="1">Protein modification; protein ubiquitination.</text>
</comment>
<comment type="function">
    <text evidence="1">Ubiquitin ligase protein which is a component of the N-end rule pathway. Recognizes and binds to proteins bearing specific N-terminal residues that are destabilizing according to the N-end rule, leading to their ubiquitination and subsequent degradation.</text>
</comment>
<protein>
    <recommendedName>
        <fullName evidence="1">E3 ubiquitin-protein ligase</fullName>
        <ecNumber evidence="1">2.3.2.27</ecNumber>
    </recommendedName>
</protein>
<name>A0ABM1DY36_PRICU</name>
<dbReference type="Pfam" id="PF22960">
    <property type="entry name" value="WHD_UBR1"/>
    <property type="match status" value="1"/>
</dbReference>
<keyword evidence="1" id="KW-0479">Metal-binding</keyword>
<dbReference type="InterPro" id="IPR039164">
    <property type="entry name" value="UBR1-like"/>
</dbReference>
<comment type="catalytic activity">
    <reaction evidence="1">
        <text>S-ubiquitinyl-[E2 ubiquitin-conjugating enzyme]-L-cysteine + [acceptor protein]-L-lysine = [E2 ubiquitin-conjugating enzyme]-L-cysteine + N(6)-ubiquitinyl-[acceptor protein]-L-lysine.</text>
        <dbReference type="EC" id="2.3.2.27"/>
    </reaction>
</comment>
<evidence type="ECO:0000259" key="3">
    <source>
        <dbReference type="Pfam" id="PF18995"/>
    </source>
</evidence>
<dbReference type="InterPro" id="IPR055194">
    <property type="entry name" value="UBR1-like_WH"/>
</dbReference>
<feature type="compositionally biased region" description="Basic and acidic residues" evidence="2">
    <location>
        <begin position="572"/>
        <end position="588"/>
    </location>
</feature>
<sequence length="1358" mass="153920">MLIQDYNLLARILAEFLKQCAHYKNMDSKFAFQRNQNYVEFKRAQYMLYDVKYLLTCKPESWPDGLPENFLNGFAVLLDLLSCMQGMDSVTRQVGQHIEYEPEWETAFNLHIKISMFLPLLLEWCATNKQVLVQAYRNALQMLWSIQGRFQVVTRDVDEWAATCINYDPATLPVSIHLPVSRIVAGLHLLLGRFGLTYDSPEFTMEEKPAPRELMEYPLRCQVMVAQSHAGMWRRNGYSLLHQIYLYHSVRCRGEMLDKDIVMLQVSASLLPPNNFLVTLLDRFHLLYWIRDAYDTRQLSSQEETLRQTVALVEEFLRLLIIVLSERFVPGIGKVTAADCLMREIIHQLCIGPMAHSELTKALPENSNEETGVEDVVTQVADFLKPRETVRGTYELKPDCYKHYNPFFYHYTRSDLSKSEETQRKRPKASPSEEGCPPPALVSFTEEFSHLAELLDCEVMLRVMRVVLERTGLTHSRSYSEPQLQMVLHLIGIALHEEARQVEELRGGSLHFVLRATDVGIFARLEVLVANDHAKAHKDLLTWVLKLYKKVKKLKSHAVPELIVTEPSAESVARESERERVDQQRRSDLATARRNRILTQMSQMQKTFISENRQLFDETHTELTPCPSQADIRRDASSSSSSKQPFTDLRDSDHSMEEEENPVALGAARTAADDNDVGQEMCILCQETTEIRLDGPAMVLAAFVQRSTVMSKSRQKLPEDVEDTDVLFVSSDLFSGTHTATCGHIMHADCWQKFFESVLAKERRRPIRLRHHLSFDIDKNEFLCPLCENLSNTVLPLLPSLPSLAASRSQQVELPLADWLDGLEKTVTSSKSVRQNAETAACTSEEELTLLVPESLVAICRLLKENVAANFQQLFNYVCDISSTPSGELCESVVDMIYTFSQSAYTIGLDALPHRENPRMPVMTWNSCAFTIHAIEWYLRDEGKPLFGTFSSRNLDCLNALVRSAAVVSYVCSVEVLKSHCVHLLSSLIGGEHSDEAPCILSTDLFSYLVSAVFLLPALYAENGKQMSIKLVPSGGENERNLLQLIYIAHVVQILLTAETNDEEEMEVEEVISKEDREEGKSLAQLLSFMYKCAGLERDVKITPPRLLQMVRSATLPFLRCAAIFFHFVTNVPAPHDLCLEFPNSEGESICTYLALPSSFTQLVEEPLVNRLVSRWCDHPTARDMMSHRSRRLLDYPLEINQLVHLPSDYSELINQASLFTCPNSDGDDSRAPTMCLVCGTMLCSQSYCCQTELDGVPVGACTAHAACCGAGVGLFLRVRECQVLLLSGRTKGSFFPPPYLDDYGETDQGLRRGNPLHLNPERYRRLQTIWLVHSVPQEIAHALESNSSLLSIDWQHL</sequence>
<keyword evidence="1" id="KW-0833">Ubl conjugation pathway</keyword>
<feature type="region of interest" description="Disordered" evidence="2">
    <location>
        <begin position="418"/>
        <end position="437"/>
    </location>
</feature>
<evidence type="ECO:0000313" key="6">
    <source>
        <dbReference type="RefSeq" id="XP_014664857.1"/>
    </source>
</evidence>
<gene>
    <name evidence="6" type="primary">LOC106807111</name>
</gene>
<keyword evidence="1" id="KW-0862">Zinc</keyword>
<dbReference type="PANTHER" id="PTHR21497">
    <property type="entry name" value="UBIQUITIN LIGASE E3 ALPHA-RELATED"/>
    <property type="match status" value="1"/>
</dbReference>
<feature type="region of interest" description="Disordered" evidence="2">
    <location>
        <begin position="566"/>
        <end position="596"/>
    </location>
</feature>
<evidence type="ECO:0000313" key="5">
    <source>
        <dbReference type="Proteomes" id="UP000695022"/>
    </source>
</evidence>
<feature type="domain" description="E3 ubiquitin-protein ligase UBR-like C-terminal" evidence="3">
    <location>
        <begin position="908"/>
        <end position="1332"/>
    </location>
</feature>
<dbReference type="InterPro" id="IPR042065">
    <property type="entry name" value="E3_ELL-like"/>
</dbReference>
<dbReference type="InterPro" id="IPR036390">
    <property type="entry name" value="WH_DNA-bd_sf"/>
</dbReference>
<dbReference type="InterPro" id="IPR044046">
    <property type="entry name" value="E3_ligase_UBR-like_C"/>
</dbReference>
<keyword evidence="5" id="KW-1185">Reference proteome</keyword>
<dbReference type="Proteomes" id="UP000695022">
    <property type="component" value="Unplaced"/>
</dbReference>
<reference evidence="6" key="1">
    <citation type="submission" date="2025-08" db="UniProtKB">
        <authorList>
            <consortium name="RefSeq"/>
        </authorList>
    </citation>
    <scope>IDENTIFICATION</scope>
</reference>
<dbReference type="Gene3D" id="1.10.10.2670">
    <property type="entry name" value="E3 ubiquitin-protein ligase"/>
    <property type="match status" value="1"/>
</dbReference>
<keyword evidence="1" id="KW-0808">Transferase</keyword>
<dbReference type="GeneID" id="106807111"/>
<evidence type="ECO:0000259" key="4">
    <source>
        <dbReference type="Pfam" id="PF22960"/>
    </source>
</evidence>
<feature type="domain" description="E3 ubiquitin-protein ligase UBR1-like winged-helix" evidence="4">
    <location>
        <begin position="341"/>
        <end position="436"/>
    </location>
</feature>
<evidence type="ECO:0000256" key="2">
    <source>
        <dbReference type="SAM" id="MobiDB-lite"/>
    </source>
</evidence>
<keyword evidence="1" id="KW-0863">Zinc-finger</keyword>
<dbReference type="EC" id="2.3.2.27" evidence="1"/>
<feature type="region of interest" description="Disordered" evidence="2">
    <location>
        <begin position="623"/>
        <end position="665"/>
    </location>
</feature>
<evidence type="ECO:0000256" key="1">
    <source>
        <dbReference type="RuleBase" id="RU366018"/>
    </source>
</evidence>